<proteinExistence type="predicted"/>
<accession>X8J3C1</accession>
<reference evidence="2" key="1">
    <citation type="submission" date="2014-01" db="EMBL/GenBank/DDBJ databases">
        <authorList>
            <person name="Cubeta M."/>
            <person name="Pakala S."/>
            <person name="Fedorova N."/>
            <person name="Shabalina S.N."/>
            <person name="Thomas E."/>
            <person name="Dean R."/>
            <person name="Jabaji S."/>
            <person name="Neate S."/>
            <person name="Toda T."/>
            <person name="Tavantzis S."/>
            <person name="Vilgalys R."/>
            <person name="Bharathan N."/>
            <person name="Pakala S."/>
            <person name="Losada L.S."/>
            <person name="Zafar N."/>
            <person name="Nierman W."/>
        </authorList>
    </citation>
    <scope>NUCLEOTIDE SEQUENCE [LARGE SCALE GENOMIC DNA]</scope>
    <source>
        <strain evidence="2">AG-3</strain>
    </source>
</reference>
<dbReference type="AlphaFoldDB" id="X8J3C1"/>
<name>X8J3C1_9AGAM</name>
<evidence type="ECO:0000313" key="2">
    <source>
        <dbReference type="EMBL" id="EUC56843.1"/>
    </source>
</evidence>
<feature type="non-terminal residue" evidence="2">
    <location>
        <position position="116"/>
    </location>
</feature>
<feature type="chain" id="PRO_5004986362" description="Transmembrane protein" evidence="1">
    <location>
        <begin position="20"/>
        <end position="116"/>
    </location>
</feature>
<feature type="signal peptide" evidence="1">
    <location>
        <begin position="1"/>
        <end position="19"/>
    </location>
</feature>
<comment type="caution">
    <text evidence="2">The sequence shown here is derived from an EMBL/GenBank/DDBJ whole genome shotgun (WGS) entry which is preliminary data.</text>
</comment>
<keyword evidence="1" id="KW-0732">Signal</keyword>
<dbReference type="Proteomes" id="UP000030108">
    <property type="component" value="Unassembled WGS sequence"/>
</dbReference>
<evidence type="ECO:0000256" key="1">
    <source>
        <dbReference type="SAM" id="SignalP"/>
    </source>
</evidence>
<gene>
    <name evidence="2" type="ORF">RSOL_201630</name>
</gene>
<dbReference type="EMBL" id="JATN01000322">
    <property type="protein sequence ID" value="EUC56843.1"/>
    <property type="molecule type" value="Genomic_DNA"/>
</dbReference>
<protein>
    <recommendedName>
        <fullName evidence="3">Transmembrane protein</fullName>
    </recommendedName>
</protein>
<sequence>MVGLKVSVMLVVCTYMAVGAPITKDGTALATSNAPQCTWRQFTWKNECLPYGGRLSWGPKTPKGTECPEHYQYYSDGSCKPRLPSKDEPKCDDHDLVLNKDTLICEPKPDPVAIGV</sequence>
<organism evidence="2">
    <name type="scientific">Rhizoctonia solani AG-3 Rhs1AP</name>
    <dbReference type="NCBI Taxonomy" id="1086054"/>
    <lineage>
        <taxon>Eukaryota</taxon>
        <taxon>Fungi</taxon>
        <taxon>Dikarya</taxon>
        <taxon>Basidiomycota</taxon>
        <taxon>Agaricomycotina</taxon>
        <taxon>Agaricomycetes</taxon>
        <taxon>Cantharellales</taxon>
        <taxon>Ceratobasidiaceae</taxon>
        <taxon>Rhizoctonia</taxon>
    </lineage>
</organism>
<evidence type="ECO:0008006" key="3">
    <source>
        <dbReference type="Google" id="ProtNLM"/>
    </source>
</evidence>